<gene>
    <name evidence="3" type="ORF">UY11_C0003G0013</name>
</gene>
<dbReference type="InterPro" id="IPR001995">
    <property type="entry name" value="Peptidase_A2_cat"/>
</dbReference>
<evidence type="ECO:0000313" key="3">
    <source>
        <dbReference type="EMBL" id="KKU84802.1"/>
    </source>
</evidence>
<comment type="caution">
    <text evidence="3">The sequence shown here is derived from an EMBL/GenBank/DDBJ whole genome shotgun (WGS) entry which is preliminary data.</text>
</comment>
<dbReference type="Gene3D" id="2.40.70.10">
    <property type="entry name" value="Acid Proteases"/>
    <property type="match status" value="1"/>
</dbReference>
<protein>
    <recommendedName>
        <fullName evidence="2">Peptidase A2 domain-containing protein</fullName>
    </recommendedName>
</protein>
<dbReference type="PROSITE" id="PS50175">
    <property type="entry name" value="ASP_PROT_RETROV"/>
    <property type="match status" value="1"/>
</dbReference>
<dbReference type="EMBL" id="LCOT01000003">
    <property type="protein sequence ID" value="KKU84802.1"/>
    <property type="molecule type" value="Genomic_DNA"/>
</dbReference>
<feature type="domain" description="Peptidase A2" evidence="2">
    <location>
        <begin position="36"/>
        <end position="74"/>
    </location>
</feature>
<proteinExistence type="predicted"/>
<evidence type="ECO:0000256" key="1">
    <source>
        <dbReference type="ARBA" id="ARBA00022801"/>
    </source>
</evidence>
<dbReference type="AlphaFoldDB" id="A0A0G1TSH0"/>
<dbReference type="GO" id="GO:0006508">
    <property type="term" value="P:proteolysis"/>
    <property type="evidence" value="ECO:0007669"/>
    <property type="project" value="InterPro"/>
</dbReference>
<organism evidence="3 4">
    <name type="scientific">Candidatus Amesbacteria bacterium GW2011_GWC2_47_8</name>
    <dbReference type="NCBI Taxonomy" id="1618367"/>
    <lineage>
        <taxon>Bacteria</taxon>
        <taxon>Candidatus Amesiibacteriota</taxon>
    </lineage>
</organism>
<evidence type="ECO:0000259" key="2">
    <source>
        <dbReference type="PROSITE" id="PS50175"/>
    </source>
</evidence>
<dbReference type="Proteomes" id="UP000034265">
    <property type="component" value="Unassembled WGS sequence"/>
</dbReference>
<dbReference type="InterPro" id="IPR021109">
    <property type="entry name" value="Peptidase_aspartic_dom_sf"/>
</dbReference>
<sequence length="138" mass="15687">MILFRYKKEEGESGSIVKRPVADVFLKSIDGPWIEFHPYIDSGADLTMIPLSLGKLLGFKKRDGKIKRIGGISGSAPVIFVRGQIKIGDYQFSIRLAWCQTENVPPLLGRADIFDQFDIIFKQTEELILFEKRKLKQA</sequence>
<name>A0A0G1TSH0_9BACT</name>
<dbReference type="GO" id="GO:0004190">
    <property type="term" value="F:aspartic-type endopeptidase activity"/>
    <property type="evidence" value="ECO:0007669"/>
    <property type="project" value="InterPro"/>
</dbReference>
<evidence type="ECO:0000313" key="4">
    <source>
        <dbReference type="Proteomes" id="UP000034265"/>
    </source>
</evidence>
<keyword evidence="1" id="KW-0378">Hydrolase</keyword>
<reference evidence="3 4" key="1">
    <citation type="journal article" date="2015" name="Nature">
        <title>rRNA introns, odd ribosomes, and small enigmatic genomes across a large radiation of phyla.</title>
        <authorList>
            <person name="Brown C.T."/>
            <person name="Hug L.A."/>
            <person name="Thomas B.C."/>
            <person name="Sharon I."/>
            <person name="Castelle C.J."/>
            <person name="Singh A."/>
            <person name="Wilkins M.J."/>
            <person name="Williams K.H."/>
            <person name="Banfield J.F."/>
        </authorList>
    </citation>
    <scope>NUCLEOTIDE SEQUENCE [LARGE SCALE GENOMIC DNA]</scope>
</reference>
<dbReference type="SUPFAM" id="SSF50630">
    <property type="entry name" value="Acid proteases"/>
    <property type="match status" value="1"/>
</dbReference>
<accession>A0A0G1TSH0</accession>